<keyword evidence="2" id="KW-1185">Reference proteome</keyword>
<dbReference type="EMBL" id="WIXP02000011">
    <property type="protein sequence ID" value="KAF6202690.1"/>
    <property type="molecule type" value="Genomic_DNA"/>
</dbReference>
<evidence type="ECO:0000313" key="1">
    <source>
        <dbReference type="EMBL" id="KAF6202690.1"/>
    </source>
</evidence>
<dbReference type="Proteomes" id="UP000466442">
    <property type="component" value="Unassembled WGS sequence"/>
</dbReference>
<accession>A0A6A4J5L9</accession>
<comment type="caution">
    <text evidence="1">The sequence shown here is derived from an EMBL/GenBank/DDBJ whole genome shotgun (WGS) entry which is preliminary data.</text>
</comment>
<reference evidence="1" key="1">
    <citation type="journal article" date="2021" name="Mol. Ecol. Resour.">
        <title>Apolygus lucorum genome provides insights into omnivorousness and mesophyll feeding.</title>
        <authorList>
            <person name="Liu Y."/>
            <person name="Liu H."/>
            <person name="Wang H."/>
            <person name="Huang T."/>
            <person name="Liu B."/>
            <person name="Yang B."/>
            <person name="Yin L."/>
            <person name="Li B."/>
            <person name="Zhang Y."/>
            <person name="Zhang S."/>
            <person name="Jiang F."/>
            <person name="Zhang X."/>
            <person name="Ren Y."/>
            <person name="Wang B."/>
            <person name="Wang S."/>
            <person name="Lu Y."/>
            <person name="Wu K."/>
            <person name="Fan W."/>
            <person name="Wang G."/>
        </authorList>
    </citation>
    <scope>NUCLEOTIDE SEQUENCE</scope>
    <source>
        <strain evidence="1">12Hb</strain>
    </source>
</reference>
<organism evidence="1 2">
    <name type="scientific">Apolygus lucorum</name>
    <name type="common">Small green plant bug</name>
    <name type="synonym">Lygocoris lucorum</name>
    <dbReference type="NCBI Taxonomy" id="248454"/>
    <lineage>
        <taxon>Eukaryota</taxon>
        <taxon>Metazoa</taxon>
        <taxon>Ecdysozoa</taxon>
        <taxon>Arthropoda</taxon>
        <taxon>Hexapoda</taxon>
        <taxon>Insecta</taxon>
        <taxon>Pterygota</taxon>
        <taxon>Neoptera</taxon>
        <taxon>Paraneoptera</taxon>
        <taxon>Hemiptera</taxon>
        <taxon>Heteroptera</taxon>
        <taxon>Panheteroptera</taxon>
        <taxon>Cimicomorpha</taxon>
        <taxon>Miridae</taxon>
        <taxon>Mirini</taxon>
        <taxon>Apolygus</taxon>
    </lineage>
</organism>
<gene>
    <name evidence="1" type="ORF">GE061_003091</name>
</gene>
<proteinExistence type="predicted"/>
<name>A0A6A4J5L9_APOLU</name>
<protein>
    <submittedName>
        <fullName evidence="1">Uncharacterized protein</fullName>
    </submittedName>
</protein>
<dbReference type="AlphaFoldDB" id="A0A6A4J5L9"/>
<evidence type="ECO:0000313" key="2">
    <source>
        <dbReference type="Proteomes" id="UP000466442"/>
    </source>
</evidence>
<sequence>MDQVFWGFFSLFLTTTSIFDSVLSFGWHEHCKDLPKPHCSDKATLMCHERFMLTPAHWECFTSNSTIIYRPVCGKNAQGDCTTSTPPVRHFDPETICKHSHKPPCSQNLICVDRFMFTPAHWECLPSKWK</sequence>